<feature type="compositionally biased region" description="Polar residues" evidence="1">
    <location>
        <begin position="122"/>
        <end position="137"/>
    </location>
</feature>
<sequence>MSDLPKKNNKKGKKDKIEKINELTTDLNQTNQQPFLMTNMLLFVYKILLQFFFFFLYWSIQILIKASLFKLQTLEEQKKQIEETTDSQQTQNTESEDLNKEKVKVSLSLKQQNTDEQKQQENDQQIKSPQQQTTVQVIRSPDSNQQQQGSYQPPSYQQQNLQLQQQIQNSSQQQNDIQLQQTQIPVNPLGEIQINQITQPQLAPQTIQQNSYMNDFPPPKIQQNNGVQNLNQNQGFYNNQQIQPQNVSYNQHNFNQQQQYQQQLQSNNNINYNQHQNIQIQQYQQQQQQFLQQNSKQLSEQNQQQFQHFQNAQNIEPGNELVKKYRQEDDLSIRDPGISNYQHYFKSDFNFSLFGICIFIFGIILSYMTPIILIIGYFVNLALSFFTTAGKFIIGGKICDPKVIHEEVAKIQYNQAIIKFDVVGKKYRKKGMFKSKSSRRSNHIDDQINEEKIFRDIVFNYKNSYDLTNPSLILKMGDKFQQSFLIFKTEVLFMDDEIKKDYEKYKKMWYKKGKESKNYYDIKIKENFKIEEQPQKCIITKNSDQLSTYKTCYYVSAFLGLQFLFKLYFFTKIALLNFKFRKAVSY</sequence>
<dbReference type="Proteomes" id="UP000054937">
    <property type="component" value="Unassembled WGS sequence"/>
</dbReference>
<protein>
    <recommendedName>
        <fullName evidence="5">Transmembrane protein</fullName>
    </recommendedName>
</protein>
<keyword evidence="2" id="KW-0472">Membrane</keyword>
<keyword evidence="2" id="KW-1133">Transmembrane helix</keyword>
<dbReference type="InParanoid" id="A0A0V0QKF3"/>
<feature type="region of interest" description="Disordered" evidence="1">
    <location>
        <begin position="82"/>
        <end position="176"/>
    </location>
</feature>
<evidence type="ECO:0000313" key="3">
    <source>
        <dbReference type="EMBL" id="KRX02528.1"/>
    </source>
</evidence>
<name>A0A0V0QKF3_PSEPJ</name>
<keyword evidence="4" id="KW-1185">Reference proteome</keyword>
<organism evidence="3 4">
    <name type="scientific">Pseudocohnilembus persalinus</name>
    <name type="common">Ciliate</name>
    <dbReference type="NCBI Taxonomy" id="266149"/>
    <lineage>
        <taxon>Eukaryota</taxon>
        <taxon>Sar</taxon>
        <taxon>Alveolata</taxon>
        <taxon>Ciliophora</taxon>
        <taxon>Intramacronucleata</taxon>
        <taxon>Oligohymenophorea</taxon>
        <taxon>Scuticociliatia</taxon>
        <taxon>Philasterida</taxon>
        <taxon>Pseudocohnilembidae</taxon>
        <taxon>Pseudocohnilembus</taxon>
    </lineage>
</organism>
<evidence type="ECO:0000313" key="4">
    <source>
        <dbReference type="Proteomes" id="UP000054937"/>
    </source>
</evidence>
<evidence type="ECO:0008006" key="5">
    <source>
        <dbReference type="Google" id="ProtNLM"/>
    </source>
</evidence>
<comment type="caution">
    <text evidence="3">The sequence shown here is derived from an EMBL/GenBank/DDBJ whole genome shotgun (WGS) entry which is preliminary data.</text>
</comment>
<feature type="transmembrane region" description="Helical" evidence="2">
    <location>
        <begin position="43"/>
        <end position="64"/>
    </location>
</feature>
<feature type="transmembrane region" description="Helical" evidence="2">
    <location>
        <begin position="551"/>
        <end position="570"/>
    </location>
</feature>
<gene>
    <name evidence="3" type="ORF">PPERSA_11868</name>
</gene>
<keyword evidence="2" id="KW-0812">Transmembrane</keyword>
<feature type="compositionally biased region" description="Low complexity" evidence="1">
    <location>
        <begin position="143"/>
        <end position="176"/>
    </location>
</feature>
<reference evidence="3 4" key="1">
    <citation type="journal article" date="2015" name="Sci. Rep.">
        <title>Genome of the facultative scuticociliatosis pathogen Pseudocohnilembus persalinus provides insight into its virulence through horizontal gene transfer.</title>
        <authorList>
            <person name="Xiong J."/>
            <person name="Wang G."/>
            <person name="Cheng J."/>
            <person name="Tian M."/>
            <person name="Pan X."/>
            <person name="Warren A."/>
            <person name="Jiang C."/>
            <person name="Yuan D."/>
            <person name="Miao W."/>
        </authorList>
    </citation>
    <scope>NUCLEOTIDE SEQUENCE [LARGE SCALE GENOMIC DNA]</scope>
    <source>
        <strain evidence="3">36N120E</strain>
    </source>
</reference>
<accession>A0A0V0QKF3</accession>
<dbReference type="EMBL" id="LDAU01000154">
    <property type="protein sequence ID" value="KRX02528.1"/>
    <property type="molecule type" value="Genomic_DNA"/>
</dbReference>
<proteinExistence type="predicted"/>
<dbReference type="PANTHER" id="PTHR35310:SF1">
    <property type="entry name" value="CELL WALL INTEGRITY_STRESS RESPONSE COMPONENT-LIKE PROTEIN"/>
    <property type="match status" value="1"/>
</dbReference>
<evidence type="ECO:0000256" key="1">
    <source>
        <dbReference type="SAM" id="MobiDB-lite"/>
    </source>
</evidence>
<evidence type="ECO:0000256" key="2">
    <source>
        <dbReference type="SAM" id="Phobius"/>
    </source>
</evidence>
<dbReference type="PANTHER" id="PTHR35310">
    <property type="entry name" value="CELL WALL INTEGRITY/STRESS RESPONSE COMPONENT-LIKE PROTEIN"/>
    <property type="match status" value="1"/>
</dbReference>
<dbReference type="AlphaFoldDB" id="A0A0V0QKF3"/>